<feature type="domain" description="Plant heme peroxidase family profile" evidence="8">
    <location>
        <begin position="120"/>
        <end position="310"/>
    </location>
</feature>
<dbReference type="PROSITE" id="PS50873">
    <property type="entry name" value="PEROXIDASE_4"/>
    <property type="match status" value="1"/>
</dbReference>
<protein>
    <recommendedName>
        <fullName evidence="7">Peroxidase</fullName>
        <ecNumber evidence="7">1.11.1.-</ecNumber>
    </recommendedName>
</protein>
<dbReference type="Gene3D" id="1.10.520.10">
    <property type="match status" value="1"/>
</dbReference>
<accession>A0AAW0CN97</accession>
<dbReference type="InterPro" id="IPR044831">
    <property type="entry name" value="Ccp1-like"/>
</dbReference>
<dbReference type="PANTHER" id="PTHR31356">
    <property type="entry name" value="THYLAKOID LUMENAL 29 KDA PROTEIN, CHLOROPLASTIC-RELATED"/>
    <property type="match status" value="1"/>
</dbReference>
<sequence>MPPQAKFTVLGLLVGQAYILVAQAYRWPNPQLEYADKLLFEQNFLTGLVENCAGRHETTVAAQWVRIAYHDMATHNIEDGTGGLDASIAFELDRAENVGIGMPESITDFVGLTSPVAGLADLIAIGTVMAVAGCGGPIVPYRAGRIDATAAGPLGVPEPFQDLASHTESFRRQGFSQSEMIALVACGHTLGGVRRDDFPDIIHDTSANLTTFDRTTGFDSTVVTEYLDGSTNNPLVVGPNATTNSDLRIFLADGNVTMQNLASAENFGKTCSALLGRMINAVPKDVVLSEVVEPIEHKVGDTRLYPGSDGSFVFTTNIRMLISNPARKVTMFWSDRRGTVCGVSGCSVQPESRRTSFLSPLAEMRGLTSGDLYSFRAQVNMTSSIDKFWFEVDEGDGSEAVIVDNGGPGFVIEQDSVLLDMGRTTRSFDPDTAMVYNFVVAVRGDESSQVSVTTYHPGLSSDEFLPTIETIQMVPDDRYPPSAGFTFFTGKGTHRITFVDVHGIVGGQTFTQTFVETDSVPFS</sequence>
<dbReference type="PANTHER" id="PTHR31356:SF53">
    <property type="entry name" value="HEME PEROXIDASE"/>
    <property type="match status" value="1"/>
</dbReference>
<keyword evidence="2" id="KW-0349">Heme</keyword>
<comment type="similarity">
    <text evidence="6">Belongs to the peroxidase family.</text>
</comment>
<dbReference type="InterPro" id="IPR002016">
    <property type="entry name" value="Haem_peroxidase"/>
</dbReference>
<dbReference type="GO" id="GO:0042744">
    <property type="term" value="P:hydrogen peroxide catabolic process"/>
    <property type="evidence" value="ECO:0007669"/>
    <property type="project" value="TreeGrafter"/>
</dbReference>
<evidence type="ECO:0000313" key="10">
    <source>
        <dbReference type="Proteomes" id="UP001383192"/>
    </source>
</evidence>
<keyword evidence="5" id="KW-0408">Iron</keyword>
<evidence type="ECO:0000256" key="7">
    <source>
        <dbReference type="RuleBase" id="RU363051"/>
    </source>
</evidence>
<dbReference type="GO" id="GO:0046872">
    <property type="term" value="F:metal ion binding"/>
    <property type="evidence" value="ECO:0007669"/>
    <property type="project" value="UniProtKB-UniRule"/>
</dbReference>
<dbReference type="GO" id="GO:0004601">
    <property type="term" value="F:peroxidase activity"/>
    <property type="evidence" value="ECO:0007669"/>
    <property type="project" value="UniProtKB-KW"/>
</dbReference>
<reference evidence="9 10" key="1">
    <citation type="submission" date="2024-01" db="EMBL/GenBank/DDBJ databases">
        <title>A draft genome for a cacao thread blight-causing isolate of Paramarasmius palmivorus.</title>
        <authorList>
            <person name="Baruah I.K."/>
            <person name="Bukari Y."/>
            <person name="Amoako-Attah I."/>
            <person name="Meinhardt L.W."/>
            <person name="Bailey B.A."/>
            <person name="Cohen S.P."/>
        </authorList>
    </citation>
    <scope>NUCLEOTIDE SEQUENCE [LARGE SCALE GENOMIC DNA]</scope>
    <source>
        <strain evidence="9 10">GH-12</strain>
    </source>
</reference>
<keyword evidence="4 7" id="KW-0560">Oxidoreductase</keyword>
<dbReference type="Pfam" id="PF00141">
    <property type="entry name" value="peroxidase"/>
    <property type="match status" value="1"/>
</dbReference>
<evidence type="ECO:0000313" key="9">
    <source>
        <dbReference type="EMBL" id="KAK7040210.1"/>
    </source>
</evidence>
<dbReference type="GO" id="GO:0034599">
    <property type="term" value="P:cellular response to oxidative stress"/>
    <property type="evidence" value="ECO:0007669"/>
    <property type="project" value="InterPro"/>
</dbReference>
<evidence type="ECO:0000256" key="3">
    <source>
        <dbReference type="ARBA" id="ARBA00022723"/>
    </source>
</evidence>
<evidence type="ECO:0000256" key="2">
    <source>
        <dbReference type="ARBA" id="ARBA00022617"/>
    </source>
</evidence>
<dbReference type="PRINTS" id="PR00458">
    <property type="entry name" value="PEROXIDASE"/>
</dbReference>
<evidence type="ECO:0000256" key="6">
    <source>
        <dbReference type="RuleBase" id="RU004241"/>
    </source>
</evidence>
<name>A0AAW0CN97_9AGAR</name>
<dbReference type="EC" id="1.11.1.-" evidence="7"/>
<comment type="caution">
    <text evidence="9">The sequence shown here is derived from an EMBL/GenBank/DDBJ whole genome shotgun (WGS) entry which is preliminary data.</text>
</comment>
<evidence type="ECO:0000259" key="8">
    <source>
        <dbReference type="PROSITE" id="PS50873"/>
    </source>
</evidence>
<evidence type="ECO:0000256" key="1">
    <source>
        <dbReference type="ARBA" id="ARBA00022559"/>
    </source>
</evidence>
<dbReference type="GO" id="GO:0020037">
    <property type="term" value="F:heme binding"/>
    <property type="evidence" value="ECO:0007669"/>
    <property type="project" value="UniProtKB-UniRule"/>
</dbReference>
<dbReference type="InterPro" id="IPR010255">
    <property type="entry name" value="Haem_peroxidase_sf"/>
</dbReference>
<evidence type="ECO:0000256" key="4">
    <source>
        <dbReference type="ARBA" id="ARBA00023002"/>
    </source>
</evidence>
<gene>
    <name evidence="9" type="ORF">VNI00_010016</name>
</gene>
<dbReference type="EMBL" id="JAYKXP010000038">
    <property type="protein sequence ID" value="KAK7040210.1"/>
    <property type="molecule type" value="Genomic_DNA"/>
</dbReference>
<dbReference type="Gene3D" id="1.10.420.10">
    <property type="entry name" value="Peroxidase, domain 2"/>
    <property type="match status" value="1"/>
</dbReference>
<keyword evidence="10" id="KW-1185">Reference proteome</keyword>
<dbReference type="Proteomes" id="UP001383192">
    <property type="component" value="Unassembled WGS sequence"/>
</dbReference>
<proteinExistence type="inferred from homology"/>
<evidence type="ECO:0000256" key="5">
    <source>
        <dbReference type="ARBA" id="ARBA00023004"/>
    </source>
</evidence>
<dbReference type="AlphaFoldDB" id="A0AAW0CN97"/>
<organism evidence="9 10">
    <name type="scientific">Paramarasmius palmivorus</name>
    <dbReference type="NCBI Taxonomy" id="297713"/>
    <lineage>
        <taxon>Eukaryota</taxon>
        <taxon>Fungi</taxon>
        <taxon>Dikarya</taxon>
        <taxon>Basidiomycota</taxon>
        <taxon>Agaricomycotina</taxon>
        <taxon>Agaricomycetes</taxon>
        <taxon>Agaricomycetidae</taxon>
        <taxon>Agaricales</taxon>
        <taxon>Marasmiineae</taxon>
        <taxon>Marasmiaceae</taxon>
        <taxon>Paramarasmius</taxon>
    </lineage>
</organism>
<dbReference type="GO" id="GO:0000302">
    <property type="term" value="P:response to reactive oxygen species"/>
    <property type="evidence" value="ECO:0007669"/>
    <property type="project" value="TreeGrafter"/>
</dbReference>
<keyword evidence="3" id="KW-0479">Metal-binding</keyword>
<keyword evidence="1 7" id="KW-0575">Peroxidase</keyword>
<dbReference type="SUPFAM" id="SSF48113">
    <property type="entry name" value="Heme-dependent peroxidases"/>
    <property type="match status" value="1"/>
</dbReference>